<gene>
    <name evidence="1" type="ORF">RhiirA4_478962</name>
</gene>
<organism evidence="1 2">
    <name type="scientific">Rhizophagus irregularis</name>
    <dbReference type="NCBI Taxonomy" id="588596"/>
    <lineage>
        <taxon>Eukaryota</taxon>
        <taxon>Fungi</taxon>
        <taxon>Fungi incertae sedis</taxon>
        <taxon>Mucoromycota</taxon>
        <taxon>Glomeromycotina</taxon>
        <taxon>Glomeromycetes</taxon>
        <taxon>Glomerales</taxon>
        <taxon>Glomeraceae</taxon>
        <taxon>Rhizophagus</taxon>
    </lineage>
</organism>
<name>A0A2I1HFN6_9GLOM</name>
<keyword evidence="2" id="KW-1185">Reference proteome</keyword>
<proteinExistence type="predicted"/>
<dbReference type="AlphaFoldDB" id="A0A2I1HFN6"/>
<feature type="non-terminal residue" evidence="1">
    <location>
        <position position="1"/>
    </location>
</feature>
<evidence type="ECO:0000313" key="1">
    <source>
        <dbReference type="EMBL" id="PKY57703.1"/>
    </source>
</evidence>
<dbReference type="EMBL" id="LLXI01002659">
    <property type="protein sequence ID" value="PKY57703.1"/>
    <property type="molecule type" value="Genomic_DNA"/>
</dbReference>
<evidence type="ECO:0000313" key="2">
    <source>
        <dbReference type="Proteomes" id="UP000234323"/>
    </source>
</evidence>
<protein>
    <submittedName>
        <fullName evidence="1">Uncharacterized protein</fullName>
    </submittedName>
</protein>
<accession>A0A2I1HFN6</accession>
<sequence>PLKRPSSKEVLEIIEKWIFRSYETSKINEELKSNIMEFINAPIGYNNLATKFHFEACYTSRLLDFTSKKLNEILDSESLQDSVKANKMLVSEDLNNCVIKDLRLLDKNTSKKLNENFESEDLQTSIKANEILVSEDLNDYIIKDLKPLDEN</sequence>
<dbReference type="Proteomes" id="UP000234323">
    <property type="component" value="Unassembled WGS sequence"/>
</dbReference>
<comment type="caution">
    <text evidence="1">The sequence shown here is derived from an EMBL/GenBank/DDBJ whole genome shotgun (WGS) entry which is preliminary data.</text>
</comment>
<reference evidence="1 2" key="1">
    <citation type="submission" date="2015-10" db="EMBL/GenBank/DDBJ databases">
        <title>Genome analyses suggest a sexual origin of heterokaryosis in a supposedly ancient asexual fungus.</title>
        <authorList>
            <person name="Ropars J."/>
            <person name="Sedzielewska K."/>
            <person name="Noel J."/>
            <person name="Charron P."/>
            <person name="Farinelli L."/>
            <person name="Marton T."/>
            <person name="Kruger M."/>
            <person name="Pelin A."/>
            <person name="Brachmann A."/>
            <person name="Corradi N."/>
        </authorList>
    </citation>
    <scope>NUCLEOTIDE SEQUENCE [LARGE SCALE GENOMIC DNA]</scope>
    <source>
        <strain evidence="1 2">A4</strain>
    </source>
</reference>
<dbReference type="VEuPathDB" id="FungiDB:RhiirA1_474876"/>